<dbReference type="RefSeq" id="WP_115414269.1">
    <property type="nucleotide sequence ID" value="NZ_CP031356.1"/>
</dbReference>
<reference evidence="2 4" key="1">
    <citation type="submission" date="2018-07" db="EMBL/GenBank/DDBJ databases">
        <title>Brachybacterium saurashtrense DSM 23186 genome sequence.</title>
        <authorList>
            <person name="Guo L."/>
        </authorList>
    </citation>
    <scope>NUCLEOTIDE SEQUENCE [LARGE SCALE GENOMIC DNA]</scope>
    <source>
        <strain evidence="2 4">DSM 23186</strain>
    </source>
</reference>
<evidence type="ECO:0000313" key="3">
    <source>
        <dbReference type="EMBL" id="RRR24261.1"/>
    </source>
</evidence>
<dbReference type="OrthoDB" id="2054316at2"/>
<dbReference type="AlphaFoldDB" id="A0A345YRG8"/>
<dbReference type="EMBL" id="QSWH01000002">
    <property type="protein sequence ID" value="RRR24261.1"/>
    <property type="molecule type" value="Genomic_DNA"/>
</dbReference>
<accession>A0A345YRG8</accession>
<proteinExistence type="predicted"/>
<dbReference type="Proteomes" id="UP000282185">
    <property type="component" value="Unassembled WGS sequence"/>
</dbReference>
<keyword evidence="1" id="KW-0732">Signal</keyword>
<evidence type="ECO:0000313" key="2">
    <source>
        <dbReference type="EMBL" id="AXK46520.1"/>
    </source>
</evidence>
<feature type="signal peptide" evidence="1">
    <location>
        <begin position="1"/>
        <end position="20"/>
    </location>
</feature>
<evidence type="ECO:0000313" key="4">
    <source>
        <dbReference type="Proteomes" id="UP000254236"/>
    </source>
</evidence>
<sequence>MIALLLLLALPISVPLVNDAAARDIEKELLALPVPKGAEVVESTSQAGKIVGNGNGMQYIGALLVRSDRGIGAVSGHYATVSEDIALGVAVVASAGIERQGFHGADGFLSRPRSGDDLYVAYAFGEGPGAFFESLDLRGR</sequence>
<protein>
    <submittedName>
        <fullName evidence="3">Uncharacterized protein</fullName>
    </submittedName>
</protein>
<dbReference type="EMBL" id="CP031356">
    <property type="protein sequence ID" value="AXK46520.1"/>
    <property type="molecule type" value="Genomic_DNA"/>
</dbReference>
<name>A0A345YRG8_9MICO</name>
<evidence type="ECO:0000313" key="5">
    <source>
        <dbReference type="Proteomes" id="UP000282185"/>
    </source>
</evidence>
<gene>
    <name evidence="2" type="ORF">DWV08_13460</name>
    <name evidence="3" type="ORF">DXU92_05210</name>
</gene>
<reference evidence="3 5" key="2">
    <citation type="submission" date="2018-08" db="EMBL/GenBank/DDBJ databases">
        <title>Brachybacterium saurashtrense DSM 23186.</title>
        <authorList>
            <person name="Li Y."/>
        </authorList>
    </citation>
    <scope>NUCLEOTIDE SEQUENCE [LARGE SCALE GENOMIC DNA]</scope>
    <source>
        <strain evidence="3 5">DSM 23186</strain>
    </source>
</reference>
<evidence type="ECO:0000256" key="1">
    <source>
        <dbReference type="SAM" id="SignalP"/>
    </source>
</evidence>
<keyword evidence="4" id="KW-1185">Reference proteome</keyword>
<dbReference type="Proteomes" id="UP000254236">
    <property type="component" value="Chromosome"/>
</dbReference>
<organism evidence="3 5">
    <name type="scientific">Brachybacterium saurashtrense</name>
    <dbReference type="NCBI Taxonomy" id="556288"/>
    <lineage>
        <taxon>Bacteria</taxon>
        <taxon>Bacillati</taxon>
        <taxon>Actinomycetota</taxon>
        <taxon>Actinomycetes</taxon>
        <taxon>Micrococcales</taxon>
        <taxon>Dermabacteraceae</taxon>
        <taxon>Brachybacterium</taxon>
    </lineage>
</organism>
<feature type="chain" id="PRO_5044584647" evidence="1">
    <location>
        <begin position="21"/>
        <end position="140"/>
    </location>
</feature>
<dbReference type="KEGG" id="bsau:DWV08_13460"/>